<protein>
    <recommendedName>
        <fullName evidence="3">Gag-pol polyprotein</fullName>
    </recommendedName>
</protein>
<dbReference type="EMBL" id="JAOPHQ010000003">
    <property type="protein sequence ID" value="KAK0156539.1"/>
    <property type="molecule type" value="Genomic_DNA"/>
</dbReference>
<dbReference type="PANTHER" id="PTHR37984:SF8">
    <property type="entry name" value="CCHC-TYPE DOMAIN-CONTAINING PROTEIN"/>
    <property type="match status" value="1"/>
</dbReference>
<evidence type="ECO:0000313" key="2">
    <source>
        <dbReference type="Proteomes" id="UP001174136"/>
    </source>
</evidence>
<dbReference type="InterPro" id="IPR050951">
    <property type="entry name" value="Retrovirus_Pol_polyprotein"/>
</dbReference>
<proteinExistence type="predicted"/>
<dbReference type="Proteomes" id="UP001174136">
    <property type="component" value="Unassembled WGS sequence"/>
</dbReference>
<reference evidence="1" key="1">
    <citation type="journal article" date="2023" name="Front. Mar. Sci.">
        <title>A new Merluccius polli reference genome to investigate the effects of global change in West African waters.</title>
        <authorList>
            <person name="Mateo J.L."/>
            <person name="Blanco-Fernandez C."/>
            <person name="Garcia-Vazquez E."/>
            <person name="Machado-Schiaffino G."/>
        </authorList>
    </citation>
    <scope>NUCLEOTIDE SEQUENCE</scope>
    <source>
        <strain evidence="1">C29</strain>
        <tissue evidence="1">Fin</tissue>
    </source>
</reference>
<name>A0AA47NCX9_MERPO</name>
<organism evidence="1 2">
    <name type="scientific">Merluccius polli</name>
    <name type="common">Benguela hake</name>
    <name type="synonym">Merluccius cadenati</name>
    <dbReference type="NCBI Taxonomy" id="89951"/>
    <lineage>
        <taxon>Eukaryota</taxon>
        <taxon>Metazoa</taxon>
        <taxon>Chordata</taxon>
        <taxon>Craniata</taxon>
        <taxon>Vertebrata</taxon>
        <taxon>Euteleostomi</taxon>
        <taxon>Actinopterygii</taxon>
        <taxon>Neopterygii</taxon>
        <taxon>Teleostei</taxon>
        <taxon>Neoteleostei</taxon>
        <taxon>Acanthomorphata</taxon>
        <taxon>Zeiogadaria</taxon>
        <taxon>Gadariae</taxon>
        <taxon>Gadiformes</taxon>
        <taxon>Gadoidei</taxon>
        <taxon>Merlucciidae</taxon>
        <taxon>Merluccius</taxon>
    </lineage>
</organism>
<dbReference type="CDD" id="cd05481">
    <property type="entry name" value="retropepsin_like_LTR_1"/>
    <property type="match status" value="1"/>
</dbReference>
<gene>
    <name evidence="1" type="ORF">N1851_000159</name>
</gene>
<evidence type="ECO:0000313" key="1">
    <source>
        <dbReference type="EMBL" id="KAK0156539.1"/>
    </source>
</evidence>
<sequence length="579" mass="65380">MDGLKPPQTLCLDSSNLSKTWKNWRDEFALYVDLAMVEADDKQKVKLFSYLVGESGRELLDTLMGDTAKDAWKIEDIITKFDDHCNSSVNEIVERYRFFTRNQGASENIDSYVTELRLLAKTCNFGTMRDSLICDRIVCGGSNTAMRERLLRERNLTLDTCLQLCRAAELSKENVKTISAPTVEVVHAVQGAQYQRKANNTVECKFCGKTHEKSKQKCPAFGKKCAKCGRENHFAAKCKAKPEQRWKKNVSTIATEYVSDEYEDITCITETVDAVETDTSTDVDSERGKDGKEKDTVKEDTQLLYAGMLLDKGLVRFQIDCGASCNIIPINRLNPDIKLEHTNSVLVMYNKSKLRPLGKCKIKIRNPRNHKQYRLEFQVVNADGAVPLLGRGASEAMRLIKVHHENIMTIDSIVTTGKTETEQWTMEQIKTSYADVFTGDGCLEGKYEMEMDSTVKPVQLPKRRVPVALMKPLKEELKDLQHRGIITPVECSTDWISAMVVVQKQNGKPRVCIDPKPLNKALKRSHFPLPTIEDILPDLSREWILACTAGGGIQLFDNIRYSFRTLQMAEDADGHKSGP</sequence>
<comment type="caution">
    <text evidence="1">The sequence shown here is derived from an EMBL/GenBank/DDBJ whole genome shotgun (WGS) entry which is preliminary data.</text>
</comment>
<evidence type="ECO:0008006" key="3">
    <source>
        <dbReference type="Google" id="ProtNLM"/>
    </source>
</evidence>
<dbReference type="SUPFAM" id="SSF56672">
    <property type="entry name" value="DNA/RNA polymerases"/>
    <property type="match status" value="1"/>
</dbReference>
<accession>A0AA47NCX9</accession>
<dbReference type="PANTHER" id="PTHR37984">
    <property type="entry name" value="PROTEIN CBG26694"/>
    <property type="match status" value="1"/>
</dbReference>
<dbReference type="AlphaFoldDB" id="A0AA47NCX9"/>
<dbReference type="InterPro" id="IPR043502">
    <property type="entry name" value="DNA/RNA_pol_sf"/>
</dbReference>
<keyword evidence="2" id="KW-1185">Reference proteome</keyword>
<dbReference type="Gene3D" id="3.10.10.10">
    <property type="entry name" value="HIV Type 1 Reverse Transcriptase, subunit A, domain 1"/>
    <property type="match status" value="1"/>
</dbReference>